<dbReference type="GO" id="GO:0001228">
    <property type="term" value="F:DNA-binding transcription activator activity, RNA polymerase II-specific"/>
    <property type="evidence" value="ECO:0007669"/>
    <property type="project" value="TreeGrafter"/>
</dbReference>
<evidence type="ECO:0000256" key="7">
    <source>
        <dbReference type="SAM" id="MobiDB-lite"/>
    </source>
</evidence>
<evidence type="ECO:0000256" key="2">
    <source>
        <dbReference type="ARBA" id="ARBA00022833"/>
    </source>
</evidence>
<dbReference type="SUPFAM" id="SSF57701">
    <property type="entry name" value="Zn2/Cys6 DNA-binding domain"/>
    <property type="match status" value="1"/>
</dbReference>
<feature type="domain" description="Zn(2)-C6 fungal-type" evidence="8">
    <location>
        <begin position="17"/>
        <end position="47"/>
    </location>
</feature>
<dbReference type="EMBL" id="JAGMUV010000011">
    <property type="protein sequence ID" value="KAH7141142.1"/>
    <property type="molecule type" value="Genomic_DNA"/>
</dbReference>
<dbReference type="Gene3D" id="4.10.240.10">
    <property type="entry name" value="Zn(2)-C6 fungal-type DNA-binding domain"/>
    <property type="match status" value="1"/>
</dbReference>
<dbReference type="PANTHER" id="PTHR31944:SF129">
    <property type="entry name" value="ASPYRIDONES CLUSTER REGULATOR APDR-RELATED"/>
    <property type="match status" value="1"/>
</dbReference>
<feature type="region of interest" description="Disordered" evidence="7">
    <location>
        <begin position="48"/>
        <end position="89"/>
    </location>
</feature>
<dbReference type="OrthoDB" id="4337792at2759"/>
<dbReference type="Pfam" id="PF00172">
    <property type="entry name" value="Zn_clus"/>
    <property type="match status" value="1"/>
</dbReference>
<sequence>MQGLAPSPRKRRRPFHSCNECRRRKLRCDRKQPCGRCVAQHAPSCDYTSNSHITSDQPASFTPRTEPRALPPTPSASSLPSNDSPHASVPIRGIQSKTRVFGHGHWMSTRPVVFDYSNVKSLAGYGEVIQLDSVSQMMAQCKQLAQDLKSRRPRPRWLPVQIRESFPRASVVEELINLYFTHFESCYRILHYPSFQADYQSYLNQPEEAKSSFLVLLLLVMSAAAILHGDADVRHEMTAKIPSWIHICQGWLGPPLHKDRLTLRGIQISCLLLLVRQVNRIGADIVWISTGSLLRMAMQMGLHQDPSSLKEMDVLQVEIRRRLWYTILEMNVQTALDSGMPPMITDQDWTTQPPSDLSDADLGFEGHPTQWAATMPAASSRALFQRALAQSIALRLEATRVINSLQEEPSYDDVLLLGNKLTGAFRQAVQMIQGDTSTSNSESSDQFALSFSTHLLRRFLLCLHFPYAVKVKRTPTYAHSQKVSLEVAQELLSLLGDERYAKVLINGGGMFRDIITRGFLVIYLELVSELEPSISIFASKRSRDRQMALMEDIRQVLQYSKDRMIHSETSPKAFLFLSVASAQLEALLDGREGDDSMAKAAHESLVTCQEILKAKLDSASSTSLADASPWAVDGMQSPLTSHEFGFDFLGGEELGHGGSYLDLFQAWADGMGANGELW</sequence>
<comment type="caution">
    <text evidence="9">The sequence shown here is derived from an EMBL/GenBank/DDBJ whole genome shotgun (WGS) entry which is preliminary data.</text>
</comment>
<evidence type="ECO:0000313" key="9">
    <source>
        <dbReference type="EMBL" id="KAH7141142.1"/>
    </source>
</evidence>
<name>A0A9P9EPA9_9HYPO</name>
<evidence type="ECO:0000256" key="5">
    <source>
        <dbReference type="ARBA" id="ARBA00023163"/>
    </source>
</evidence>
<evidence type="ECO:0000256" key="3">
    <source>
        <dbReference type="ARBA" id="ARBA00023015"/>
    </source>
</evidence>
<evidence type="ECO:0000259" key="8">
    <source>
        <dbReference type="PROSITE" id="PS50048"/>
    </source>
</evidence>
<dbReference type="Proteomes" id="UP000738349">
    <property type="component" value="Unassembled WGS sequence"/>
</dbReference>
<keyword evidence="4" id="KW-0238">DNA-binding</keyword>
<dbReference type="PROSITE" id="PS00463">
    <property type="entry name" value="ZN2_CY6_FUNGAL_1"/>
    <property type="match status" value="1"/>
</dbReference>
<dbReference type="CDD" id="cd12148">
    <property type="entry name" value="fungal_TF_MHR"/>
    <property type="match status" value="1"/>
</dbReference>
<keyword evidence="1" id="KW-0479">Metal-binding</keyword>
<dbReference type="InterPro" id="IPR007219">
    <property type="entry name" value="XnlR_reg_dom"/>
</dbReference>
<evidence type="ECO:0000313" key="10">
    <source>
        <dbReference type="Proteomes" id="UP000738349"/>
    </source>
</evidence>
<evidence type="ECO:0000256" key="1">
    <source>
        <dbReference type="ARBA" id="ARBA00022723"/>
    </source>
</evidence>
<dbReference type="Pfam" id="PF04082">
    <property type="entry name" value="Fungal_trans"/>
    <property type="match status" value="1"/>
</dbReference>
<dbReference type="InterPro" id="IPR036864">
    <property type="entry name" value="Zn2-C6_fun-type_DNA-bd_sf"/>
</dbReference>
<gene>
    <name evidence="9" type="ORF">EDB81DRAFT_799475</name>
</gene>
<feature type="compositionally biased region" description="Polar residues" evidence="7">
    <location>
        <begin position="48"/>
        <end position="63"/>
    </location>
</feature>
<accession>A0A9P9EPA9</accession>
<protein>
    <submittedName>
        <fullName evidence="9">C6 transcription factor</fullName>
    </submittedName>
</protein>
<proteinExistence type="predicted"/>
<dbReference type="InterPro" id="IPR001138">
    <property type="entry name" value="Zn2Cys6_DnaBD"/>
</dbReference>
<keyword evidence="10" id="KW-1185">Reference proteome</keyword>
<dbReference type="InterPro" id="IPR051430">
    <property type="entry name" value="Fungal_TF_Env_Response"/>
</dbReference>
<evidence type="ECO:0000256" key="4">
    <source>
        <dbReference type="ARBA" id="ARBA00023125"/>
    </source>
</evidence>
<dbReference type="SMART" id="SM00906">
    <property type="entry name" value="Fungal_trans"/>
    <property type="match status" value="1"/>
</dbReference>
<dbReference type="PROSITE" id="PS50048">
    <property type="entry name" value="ZN2_CY6_FUNGAL_2"/>
    <property type="match status" value="1"/>
</dbReference>
<evidence type="ECO:0000256" key="6">
    <source>
        <dbReference type="ARBA" id="ARBA00023242"/>
    </source>
</evidence>
<organism evidence="9 10">
    <name type="scientific">Dactylonectria macrodidyma</name>
    <dbReference type="NCBI Taxonomy" id="307937"/>
    <lineage>
        <taxon>Eukaryota</taxon>
        <taxon>Fungi</taxon>
        <taxon>Dikarya</taxon>
        <taxon>Ascomycota</taxon>
        <taxon>Pezizomycotina</taxon>
        <taxon>Sordariomycetes</taxon>
        <taxon>Hypocreomycetidae</taxon>
        <taxon>Hypocreales</taxon>
        <taxon>Nectriaceae</taxon>
        <taxon>Dactylonectria</taxon>
    </lineage>
</organism>
<keyword evidence="2" id="KW-0862">Zinc</keyword>
<dbReference type="GO" id="GO:0000978">
    <property type="term" value="F:RNA polymerase II cis-regulatory region sequence-specific DNA binding"/>
    <property type="evidence" value="ECO:0007669"/>
    <property type="project" value="TreeGrafter"/>
</dbReference>
<dbReference type="SMART" id="SM00066">
    <property type="entry name" value="GAL4"/>
    <property type="match status" value="1"/>
</dbReference>
<dbReference type="GO" id="GO:0008270">
    <property type="term" value="F:zinc ion binding"/>
    <property type="evidence" value="ECO:0007669"/>
    <property type="project" value="InterPro"/>
</dbReference>
<dbReference type="GO" id="GO:0005634">
    <property type="term" value="C:nucleus"/>
    <property type="evidence" value="ECO:0007669"/>
    <property type="project" value="TreeGrafter"/>
</dbReference>
<dbReference type="CDD" id="cd00067">
    <property type="entry name" value="GAL4"/>
    <property type="match status" value="1"/>
</dbReference>
<keyword evidence="3" id="KW-0805">Transcription regulation</keyword>
<keyword evidence="5" id="KW-0804">Transcription</keyword>
<keyword evidence="6" id="KW-0539">Nucleus</keyword>
<dbReference type="GO" id="GO:0006351">
    <property type="term" value="P:DNA-templated transcription"/>
    <property type="evidence" value="ECO:0007669"/>
    <property type="project" value="InterPro"/>
</dbReference>
<dbReference type="PANTHER" id="PTHR31944">
    <property type="entry name" value="HEME-RESPONSIVE ZINC FINGER TRANSCRIPTION FACTOR HAP1"/>
    <property type="match status" value="1"/>
</dbReference>
<reference evidence="9" key="1">
    <citation type="journal article" date="2021" name="Nat. Commun.">
        <title>Genetic determinants of endophytism in the Arabidopsis root mycobiome.</title>
        <authorList>
            <person name="Mesny F."/>
            <person name="Miyauchi S."/>
            <person name="Thiergart T."/>
            <person name="Pickel B."/>
            <person name="Atanasova L."/>
            <person name="Karlsson M."/>
            <person name="Huettel B."/>
            <person name="Barry K.W."/>
            <person name="Haridas S."/>
            <person name="Chen C."/>
            <person name="Bauer D."/>
            <person name="Andreopoulos W."/>
            <person name="Pangilinan J."/>
            <person name="LaButti K."/>
            <person name="Riley R."/>
            <person name="Lipzen A."/>
            <person name="Clum A."/>
            <person name="Drula E."/>
            <person name="Henrissat B."/>
            <person name="Kohler A."/>
            <person name="Grigoriev I.V."/>
            <person name="Martin F.M."/>
            <person name="Hacquard S."/>
        </authorList>
    </citation>
    <scope>NUCLEOTIDE SEQUENCE</scope>
    <source>
        <strain evidence="9">MPI-CAGE-AT-0147</strain>
    </source>
</reference>
<dbReference type="AlphaFoldDB" id="A0A9P9EPA9"/>